<dbReference type="GO" id="GO:0008234">
    <property type="term" value="F:cysteine-type peptidase activity"/>
    <property type="evidence" value="ECO:0007669"/>
    <property type="project" value="UniProtKB-KW"/>
</dbReference>
<keyword evidence="5" id="KW-0788">Thiol protease</keyword>
<dbReference type="STRING" id="1796616.A4V09_03885"/>
<dbReference type="KEGG" id="byl:A4V09_03885"/>
<feature type="compositionally biased region" description="Basic and acidic residues" evidence="7">
    <location>
        <begin position="248"/>
        <end position="257"/>
    </location>
</feature>
<dbReference type="InterPro" id="IPR057309">
    <property type="entry name" value="PcsB_CC"/>
</dbReference>
<dbReference type="GO" id="GO:0006508">
    <property type="term" value="P:proteolysis"/>
    <property type="evidence" value="ECO:0007669"/>
    <property type="project" value="UniProtKB-KW"/>
</dbReference>
<dbReference type="AlphaFoldDB" id="A0A1C7I5X0"/>
<dbReference type="SUPFAM" id="SSF54001">
    <property type="entry name" value="Cysteine proteinases"/>
    <property type="match status" value="1"/>
</dbReference>
<feature type="compositionally biased region" description="Polar residues" evidence="7">
    <location>
        <begin position="305"/>
        <end position="323"/>
    </location>
</feature>
<feature type="domain" description="NlpC/P60" evidence="9">
    <location>
        <begin position="336"/>
        <end position="455"/>
    </location>
</feature>
<comment type="similarity">
    <text evidence="1">Belongs to the peptidase C40 family.</text>
</comment>
<keyword evidence="6" id="KW-0175">Coiled coil</keyword>
<dbReference type="OrthoDB" id="9808890at2"/>
<reference evidence="10" key="1">
    <citation type="submission" date="2017-04" db="EMBL/GenBank/DDBJ databases">
        <title>Complete Genome Sequences of Twelve Strains of a Stable Defined Moderately Diverse Mouse Microbiota 2 (sDMDMm2).</title>
        <authorList>
            <person name="Uchimura Y."/>
            <person name="Wyss M."/>
            <person name="Brugiroux S."/>
            <person name="Limenitakis J.P."/>
            <person name="Stecher B."/>
            <person name="McCoy K.D."/>
            <person name="Macpherson A.J."/>
        </authorList>
    </citation>
    <scope>NUCLEOTIDE SEQUENCE</scope>
    <source>
        <strain evidence="10">YL58</strain>
    </source>
</reference>
<evidence type="ECO:0000259" key="9">
    <source>
        <dbReference type="PROSITE" id="PS51935"/>
    </source>
</evidence>
<evidence type="ECO:0000256" key="7">
    <source>
        <dbReference type="SAM" id="MobiDB-lite"/>
    </source>
</evidence>
<dbReference type="EMBL" id="CP015405">
    <property type="protein sequence ID" value="ANU74975.1"/>
    <property type="molecule type" value="Genomic_DNA"/>
</dbReference>
<dbReference type="InterPro" id="IPR000064">
    <property type="entry name" value="NLP_P60_dom"/>
</dbReference>
<evidence type="ECO:0000313" key="11">
    <source>
        <dbReference type="Proteomes" id="UP000092574"/>
    </source>
</evidence>
<dbReference type="Gene3D" id="6.10.250.3150">
    <property type="match status" value="1"/>
</dbReference>
<dbReference type="Proteomes" id="UP000092574">
    <property type="component" value="Chromosome"/>
</dbReference>
<evidence type="ECO:0000256" key="3">
    <source>
        <dbReference type="ARBA" id="ARBA00022729"/>
    </source>
</evidence>
<evidence type="ECO:0000256" key="6">
    <source>
        <dbReference type="SAM" id="Coils"/>
    </source>
</evidence>
<keyword evidence="11" id="KW-1185">Reference proteome</keyword>
<evidence type="ECO:0000256" key="1">
    <source>
        <dbReference type="ARBA" id="ARBA00007074"/>
    </source>
</evidence>
<keyword evidence="2" id="KW-0645">Protease</keyword>
<evidence type="ECO:0000256" key="4">
    <source>
        <dbReference type="ARBA" id="ARBA00022801"/>
    </source>
</evidence>
<dbReference type="PANTHER" id="PTHR47053">
    <property type="entry name" value="MUREIN DD-ENDOPEPTIDASE MEPH-RELATED"/>
    <property type="match status" value="1"/>
</dbReference>
<dbReference type="InterPro" id="IPR051202">
    <property type="entry name" value="Peptidase_C40"/>
</dbReference>
<dbReference type="Pfam" id="PF24568">
    <property type="entry name" value="CC_PcsB"/>
    <property type="match status" value="1"/>
</dbReference>
<evidence type="ECO:0000256" key="2">
    <source>
        <dbReference type="ARBA" id="ARBA00022670"/>
    </source>
</evidence>
<dbReference type="PANTHER" id="PTHR47053:SF1">
    <property type="entry name" value="MUREIN DD-ENDOPEPTIDASE MEPH-RELATED"/>
    <property type="match status" value="1"/>
</dbReference>
<name>A0A1C7I5X0_9FIRM</name>
<keyword evidence="3 8" id="KW-0732">Signal</keyword>
<protein>
    <recommendedName>
        <fullName evidence="9">NlpC/P60 domain-containing protein</fullName>
    </recommendedName>
</protein>
<feature type="chain" id="PRO_5038576135" description="NlpC/P60 domain-containing protein" evidence="8">
    <location>
        <begin position="32"/>
        <end position="455"/>
    </location>
</feature>
<accession>A0A1C7I5X0</accession>
<feature type="signal peptide" evidence="8">
    <location>
        <begin position="1"/>
        <end position="31"/>
    </location>
</feature>
<feature type="region of interest" description="Disordered" evidence="7">
    <location>
        <begin position="248"/>
        <end position="337"/>
    </location>
</feature>
<evidence type="ECO:0000256" key="8">
    <source>
        <dbReference type="SAM" id="SignalP"/>
    </source>
</evidence>
<dbReference type="Gene3D" id="3.90.1720.10">
    <property type="entry name" value="endopeptidase domain like (from Nostoc punctiforme)"/>
    <property type="match status" value="1"/>
</dbReference>
<evidence type="ECO:0000313" key="10">
    <source>
        <dbReference type="EMBL" id="ANU74975.1"/>
    </source>
</evidence>
<feature type="compositionally biased region" description="Polar residues" evidence="7">
    <location>
        <begin position="274"/>
        <end position="292"/>
    </location>
</feature>
<proteinExistence type="inferred from homology"/>
<feature type="compositionally biased region" description="Low complexity" evidence="7">
    <location>
        <begin position="258"/>
        <end position="271"/>
    </location>
</feature>
<keyword evidence="4" id="KW-0378">Hydrolase</keyword>
<sequence>MEGNNRIMRKRLVCILLALTLCGSQVLSVSAAREEEIQAEKEENARKLSDANQKIDDLEYRKQQILSAVDELDQRLVRVLAQIDLLKEQITGKETEIEGTHTRLGEAEEAEQKQYKAMKKRIQYIYEKGGQTAWMLSILEAGDLSDFLNKAEYTEKLYGYDRKSLEEYAETIRQVKELSEKLTAEKAELEVMKNEQELQKASLETSLDEKKAAADDYETQLEAVQAQASQYKVLIEEQNQELRRLEEARKKEAEKQAQEAARSQAAENSRSSTEEQSSGPKVMDSGTNSNKESGPVLNEPDSSAGPESTDTSENTEISDTDTSPDTKEHNTSESGRISGEDVVNYALQFVGRRYVWGGESLTDGVDCSGFTMKVYEHFGISLPHYTGDQEQCGRGVSYAEAQPGDLILYSGHVAIYMGGGQIVHAANSQPYPKGGIKVSDNAAYMPIVAVRRLIG</sequence>
<feature type="coiled-coil region" evidence="6">
    <location>
        <begin position="31"/>
        <end position="89"/>
    </location>
</feature>
<dbReference type="PROSITE" id="PS51935">
    <property type="entry name" value="NLPC_P60"/>
    <property type="match status" value="1"/>
</dbReference>
<dbReference type="InterPro" id="IPR038765">
    <property type="entry name" value="Papain-like_cys_pep_sf"/>
</dbReference>
<evidence type="ECO:0000256" key="5">
    <source>
        <dbReference type="ARBA" id="ARBA00022807"/>
    </source>
</evidence>
<organism evidence="10 11">
    <name type="scientific">Blautia pseudococcoides</name>
    <dbReference type="NCBI Taxonomy" id="1796616"/>
    <lineage>
        <taxon>Bacteria</taxon>
        <taxon>Bacillati</taxon>
        <taxon>Bacillota</taxon>
        <taxon>Clostridia</taxon>
        <taxon>Lachnospirales</taxon>
        <taxon>Lachnospiraceae</taxon>
        <taxon>Blautia</taxon>
    </lineage>
</organism>
<dbReference type="Pfam" id="PF00877">
    <property type="entry name" value="NLPC_P60"/>
    <property type="match status" value="1"/>
</dbReference>
<gene>
    <name evidence="10" type="ORF">A4V09_03885</name>
</gene>